<evidence type="ECO:0000256" key="1">
    <source>
        <dbReference type="ARBA" id="ARBA00004752"/>
    </source>
</evidence>
<comment type="pathway">
    <text evidence="1 7">Cell wall biogenesis; peptidoglycan biosynthesis.</text>
</comment>
<dbReference type="GO" id="GO:0071555">
    <property type="term" value="P:cell wall organization"/>
    <property type="evidence" value="ECO:0007669"/>
    <property type="project" value="UniProtKB-UniRule"/>
</dbReference>
<reference evidence="10" key="1">
    <citation type="submission" date="2015-09" db="EMBL/GenBank/DDBJ databases">
        <authorList>
            <person name="Rodrigo-Torres Lidia"/>
            <person name="Arahal R.David."/>
        </authorList>
    </citation>
    <scope>NUCLEOTIDE SEQUENCE [LARGE SCALE GENOMIC DNA]</scope>
    <source>
        <strain evidence="10">CECT 7735</strain>
    </source>
</reference>
<keyword evidence="3" id="KW-0808">Transferase</keyword>
<evidence type="ECO:0000256" key="7">
    <source>
        <dbReference type="PROSITE-ProRule" id="PRU01373"/>
    </source>
</evidence>
<protein>
    <submittedName>
        <fullName evidence="9">L,D-transpeptidase catalytic domain</fullName>
    </submittedName>
</protein>
<dbReference type="EMBL" id="CYTW01000001">
    <property type="protein sequence ID" value="CUJ82816.1"/>
    <property type="molecule type" value="Genomic_DNA"/>
</dbReference>
<sequence>MPQATFRFEMSRFLRFFLLLSVLVGAWVLLLRPVEPVPPPPLHTEIDHILIEKTQRLLTVYKAGTPLRTYEIALGFAPDGDKEIEGDGKTPEGFFAINRRNPQSKFHLSLGIDYPQTEDIKHARSLGKSPGGDIFIHGQPNSLPDSVILPGDWTAGCIALSNQEIEELWRITPNGTTVEIRP</sequence>
<dbReference type="PROSITE" id="PS52029">
    <property type="entry name" value="LD_TPASE"/>
    <property type="match status" value="1"/>
</dbReference>
<evidence type="ECO:0000256" key="5">
    <source>
        <dbReference type="ARBA" id="ARBA00022984"/>
    </source>
</evidence>
<feature type="active site" description="Nucleophile" evidence="7">
    <location>
        <position position="157"/>
    </location>
</feature>
<proteinExistence type="inferred from homology"/>
<evidence type="ECO:0000313" key="10">
    <source>
        <dbReference type="Proteomes" id="UP000051870"/>
    </source>
</evidence>
<dbReference type="Proteomes" id="UP000051870">
    <property type="component" value="Unassembled WGS sequence"/>
</dbReference>
<feature type="domain" description="L,D-TPase catalytic" evidence="8">
    <location>
        <begin position="47"/>
        <end position="181"/>
    </location>
</feature>
<dbReference type="InterPro" id="IPR038063">
    <property type="entry name" value="Transpep_catalytic_dom"/>
</dbReference>
<dbReference type="SUPFAM" id="SSF141523">
    <property type="entry name" value="L,D-transpeptidase catalytic domain-like"/>
    <property type="match status" value="1"/>
</dbReference>
<keyword evidence="4 7" id="KW-0133">Cell shape</keyword>
<dbReference type="GO" id="GO:0008360">
    <property type="term" value="P:regulation of cell shape"/>
    <property type="evidence" value="ECO:0007669"/>
    <property type="project" value="UniProtKB-UniRule"/>
</dbReference>
<dbReference type="GO" id="GO:0016740">
    <property type="term" value="F:transferase activity"/>
    <property type="evidence" value="ECO:0007669"/>
    <property type="project" value="UniProtKB-KW"/>
</dbReference>
<name>A0A0P1I0E4_9RHOB</name>
<dbReference type="STRING" id="1715693.PH7735_00193"/>
<dbReference type="UniPathway" id="UPA00219"/>
<keyword evidence="6 7" id="KW-0961">Cell wall biogenesis/degradation</keyword>
<organism evidence="9 10">
    <name type="scientific">Shimia thalassica</name>
    <dbReference type="NCBI Taxonomy" id="1715693"/>
    <lineage>
        <taxon>Bacteria</taxon>
        <taxon>Pseudomonadati</taxon>
        <taxon>Pseudomonadota</taxon>
        <taxon>Alphaproteobacteria</taxon>
        <taxon>Rhodobacterales</taxon>
        <taxon>Roseobacteraceae</taxon>
    </lineage>
</organism>
<evidence type="ECO:0000259" key="8">
    <source>
        <dbReference type="PROSITE" id="PS52029"/>
    </source>
</evidence>
<accession>A0A0P1I0E4</accession>
<evidence type="ECO:0000256" key="6">
    <source>
        <dbReference type="ARBA" id="ARBA00023316"/>
    </source>
</evidence>
<dbReference type="CDD" id="cd16913">
    <property type="entry name" value="YkuD_like"/>
    <property type="match status" value="1"/>
</dbReference>
<evidence type="ECO:0000256" key="2">
    <source>
        <dbReference type="ARBA" id="ARBA00005992"/>
    </source>
</evidence>
<dbReference type="InterPro" id="IPR005490">
    <property type="entry name" value="LD_TPept_cat_dom"/>
</dbReference>
<dbReference type="RefSeq" id="WP_233488251.1">
    <property type="nucleotide sequence ID" value="NZ_CYTW01000001.1"/>
</dbReference>
<keyword evidence="5 7" id="KW-0573">Peptidoglycan synthesis</keyword>
<dbReference type="GO" id="GO:0004180">
    <property type="term" value="F:carboxypeptidase activity"/>
    <property type="evidence" value="ECO:0007669"/>
    <property type="project" value="UniProtKB-ARBA"/>
</dbReference>
<gene>
    <name evidence="9" type="ORF">PH7735_00193</name>
</gene>
<feature type="active site" description="Proton donor/acceptor" evidence="7">
    <location>
        <position position="137"/>
    </location>
</feature>
<evidence type="ECO:0000256" key="4">
    <source>
        <dbReference type="ARBA" id="ARBA00022960"/>
    </source>
</evidence>
<dbReference type="GO" id="GO:0009252">
    <property type="term" value="P:peptidoglycan biosynthetic process"/>
    <property type="evidence" value="ECO:0007669"/>
    <property type="project" value="UniProtKB-UniPathway"/>
</dbReference>
<evidence type="ECO:0000256" key="3">
    <source>
        <dbReference type="ARBA" id="ARBA00022679"/>
    </source>
</evidence>
<evidence type="ECO:0000313" key="9">
    <source>
        <dbReference type="EMBL" id="CUJ82816.1"/>
    </source>
</evidence>
<dbReference type="GeneID" id="83879292"/>
<dbReference type="PANTHER" id="PTHR36699:SF1">
    <property type="entry name" value="L,D-TRANSPEPTIDASE YAFK-RELATED"/>
    <property type="match status" value="1"/>
</dbReference>
<dbReference type="Gene3D" id="2.40.440.10">
    <property type="entry name" value="L,D-transpeptidase catalytic domain-like"/>
    <property type="match status" value="1"/>
</dbReference>
<dbReference type="AlphaFoldDB" id="A0A0P1I0E4"/>
<dbReference type="Pfam" id="PF03734">
    <property type="entry name" value="YkuD"/>
    <property type="match status" value="1"/>
</dbReference>
<dbReference type="PANTHER" id="PTHR36699">
    <property type="entry name" value="LD-TRANSPEPTIDASE"/>
    <property type="match status" value="1"/>
</dbReference>
<keyword evidence="10" id="KW-1185">Reference proteome</keyword>
<comment type="similarity">
    <text evidence="2">Belongs to the YkuD family.</text>
</comment>